<comment type="caution">
    <text evidence="3">The sequence shown here is derived from an EMBL/GenBank/DDBJ whole genome shotgun (WGS) entry which is preliminary data.</text>
</comment>
<dbReference type="RefSeq" id="WP_039742742.1">
    <property type="nucleotide sequence ID" value="NZ_JTCM02000049.1"/>
</dbReference>
<evidence type="ECO:0000313" key="4">
    <source>
        <dbReference type="Proteomes" id="UP000031549"/>
    </source>
</evidence>
<keyword evidence="1" id="KW-0732">Signal</keyword>
<name>A0A846HCK6_9CYAN</name>
<dbReference type="PROSITE" id="PS51549">
    <property type="entry name" value="DM13"/>
    <property type="match status" value="1"/>
</dbReference>
<reference evidence="3 4" key="1">
    <citation type="journal article" date="2015" name="Genome Announc.">
        <title>Draft Genome Sequence of Cyanobacterium Hassallia byssoidea Strain VB512170, Isolated from Monuments in India.</title>
        <authorList>
            <person name="Singh D."/>
            <person name="Chandrababunaidu M.M."/>
            <person name="Panda A."/>
            <person name="Sen D."/>
            <person name="Bhattacharyya S."/>
            <person name="Adhikary S.P."/>
            <person name="Tripathy S."/>
        </authorList>
    </citation>
    <scope>NUCLEOTIDE SEQUENCE [LARGE SCALE GENOMIC DNA]</scope>
    <source>
        <strain evidence="3 4">VB512170</strain>
    </source>
</reference>
<protein>
    <submittedName>
        <fullName evidence="3">DM13 domain-containing protein</fullName>
    </submittedName>
</protein>
<proteinExistence type="predicted"/>
<gene>
    <name evidence="3" type="ORF">PI95_020040</name>
</gene>
<evidence type="ECO:0000259" key="2">
    <source>
        <dbReference type="PROSITE" id="PS51549"/>
    </source>
</evidence>
<dbReference type="EMBL" id="JTCM02000049">
    <property type="protein sequence ID" value="NEU74783.1"/>
    <property type="molecule type" value="Genomic_DNA"/>
</dbReference>
<feature type="signal peptide" evidence="1">
    <location>
        <begin position="1"/>
        <end position="20"/>
    </location>
</feature>
<dbReference type="Pfam" id="PF10517">
    <property type="entry name" value="DM13"/>
    <property type="match status" value="1"/>
</dbReference>
<feature type="chain" id="PRO_5033022079" evidence="1">
    <location>
        <begin position="21"/>
        <end position="158"/>
    </location>
</feature>
<evidence type="ECO:0000313" key="3">
    <source>
        <dbReference type="EMBL" id="NEU74783.1"/>
    </source>
</evidence>
<dbReference type="Proteomes" id="UP000031549">
    <property type="component" value="Unassembled WGS sequence"/>
</dbReference>
<accession>A0A846HCK6</accession>
<dbReference type="AlphaFoldDB" id="A0A846HCK6"/>
<evidence type="ECO:0000256" key="1">
    <source>
        <dbReference type="SAM" id="SignalP"/>
    </source>
</evidence>
<organism evidence="3 4">
    <name type="scientific">Hassallia byssoidea VB512170</name>
    <dbReference type="NCBI Taxonomy" id="1304833"/>
    <lineage>
        <taxon>Bacteria</taxon>
        <taxon>Bacillati</taxon>
        <taxon>Cyanobacteriota</taxon>
        <taxon>Cyanophyceae</taxon>
        <taxon>Nostocales</taxon>
        <taxon>Tolypothrichaceae</taxon>
        <taxon>Hassallia</taxon>
    </lineage>
</organism>
<dbReference type="InterPro" id="IPR019545">
    <property type="entry name" value="DM13_domain"/>
</dbReference>
<sequence length="158" mass="17113">MKFKFLAVLGIAAVLSVSYAKEATSKQVSTQMQHTTASTTVAQATQGTATDSGTFKAGEHPTQGTVSVVTDKGKRYLEFDQSFKTDNGPDLYVILHRSDAPPITGIKKKDYASIARLQKTSGAQRYALPDNVNLADFRSVAVWCRKFNATFGYAPLGK</sequence>
<feature type="domain" description="DM13" evidence="2">
    <location>
        <begin position="47"/>
        <end position="157"/>
    </location>
</feature>
<keyword evidence="4" id="KW-1185">Reference proteome</keyword>